<dbReference type="NCBIfam" id="NF007691">
    <property type="entry name" value="PRK10369.1"/>
    <property type="match status" value="1"/>
</dbReference>
<comment type="caution">
    <text evidence="13">The sequence shown here is derived from an EMBL/GenBank/DDBJ whole genome shotgun (WGS) entry which is preliminary data.</text>
</comment>
<keyword evidence="8 10" id="KW-0472">Membrane</keyword>
<feature type="transmembrane region" description="Helical" evidence="10">
    <location>
        <begin position="394"/>
        <end position="413"/>
    </location>
</feature>
<feature type="transmembrane region" description="Helical" evidence="10">
    <location>
        <begin position="6"/>
        <end position="29"/>
    </location>
</feature>
<gene>
    <name evidence="13" type="ORF">N5I32_02830</name>
</gene>
<reference evidence="14" key="1">
    <citation type="submission" date="2023-07" db="EMBL/GenBank/DDBJ databases">
        <title>Defluviimonas sediminis sp. nov., isolated from mangrove sediment.</title>
        <authorList>
            <person name="Liu L."/>
            <person name="Li J."/>
            <person name="Huang Y."/>
            <person name="Pan J."/>
            <person name="Li M."/>
        </authorList>
    </citation>
    <scope>NUCLEOTIDE SEQUENCE [LARGE SCALE GENOMIC DNA]</scope>
    <source>
        <strain evidence="14">FT324</strain>
    </source>
</reference>
<comment type="subcellular location">
    <subcellularLocation>
        <location evidence="1">Cell inner membrane</location>
        <topology evidence="1">Multi-pass membrane protein</topology>
    </subcellularLocation>
</comment>
<name>A0ABT2NI69_9RHOB</name>
<evidence type="ECO:0000256" key="9">
    <source>
        <dbReference type="ARBA" id="ARBA00037230"/>
    </source>
</evidence>
<evidence type="ECO:0000256" key="8">
    <source>
        <dbReference type="ARBA" id="ARBA00023136"/>
    </source>
</evidence>
<keyword evidence="5 10" id="KW-0812">Transmembrane</keyword>
<dbReference type="PANTHER" id="PTHR43653">
    <property type="entry name" value="CYTOCHROME C ASSEMBLY PROTEIN-RELATED"/>
    <property type="match status" value="1"/>
</dbReference>
<dbReference type="InterPro" id="IPR032523">
    <property type="entry name" value="CcmF_C"/>
</dbReference>
<evidence type="ECO:0000256" key="4">
    <source>
        <dbReference type="ARBA" id="ARBA00022519"/>
    </source>
</evidence>
<comment type="function">
    <text evidence="9">Required for the biogenesis of c-type cytochromes. Possible subunit of a heme lyase.</text>
</comment>
<dbReference type="InterPro" id="IPR003568">
    <property type="entry name" value="Cyt_c_biogenesis_CcmF"/>
</dbReference>
<dbReference type="GO" id="GO:0016829">
    <property type="term" value="F:lyase activity"/>
    <property type="evidence" value="ECO:0007669"/>
    <property type="project" value="UniProtKB-KW"/>
</dbReference>
<protein>
    <submittedName>
        <fullName evidence="13">Heme lyase CcmF/NrfE family subunit</fullName>
    </submittedName>
</protein>
<dbReference type="InterPro" id="IPR003567">
    <property type="entry name" value="Cyt_c_biogenesis"/>
</dbReference>
<accession>A0ABT2NI69</accession>
<feature type="domain" description="Cytochrome c-type biogenesis protein CcmF C-terminal" evidence="12">
    <location>
        <begin position="315"/>
        <end position="640"/>
    </location>
</feature>
<feature type="transmembrane region" description="Helical" evidence="10">
    <location>
        <begin position="425"/>
        <end position="445"/>
    </location>
</feature>
<feature type="transmembrane region" description="Helical" evidence="10">
    <location>
        <begin position="312"/>
        <end position="331"/>
    </location>
</feature>
<evidence type="ECO:0000313" key="14">
    <source>
        <dbReference type="Proteomes" id="UP001205601"/>
    </source>
</evidence>
<organism evidence="13 14">
    <name type="scientific">Albidovulum sediminis</name>
    <dbReference type="NCBI Taxonomy" id="3066345"/>
    <lineage>
        <taxon>Bacteria</taxon>
        <taxon>Pseudomonadati</taxon>
        <taxon>Pseudomonadota</taxon>
        <taxon>Alphaproteobacteria</taxon>
        <taxon>Rhodobacterales</taxon>
        <taxon>Paracoccaceae</taxon>
        <taxon>Albidovulum</taxon>
    </lineage>
</organism>
<dbReference type="EMBL" id="JAOCQF010000001">
    <property type="protein sequence ID" value="MCT8328441.1"/>
    <property type="molecule type" value="Genomic_DNA"/>
</dbReference>
<evidence type="ECO:0000256" key="7">
    <source>
        <dbReference type="ARBA" id="ARBA00022989"/>
    </source>
</evidence>
<dbReference type="RefSeq" id="WP_261493873.1">
    <property type="nucleotide sequence ID" value="NZ_JAOCQF010000001.1"/>
</dbReference>
<keyword evidence="6" id="KW-0201">Cytochrome c-type biogenesis</keyword>
<keyword evidence="13" id="KW-0456">Lyase</keyword>
<feature type="transmembrane region" description="Helical" evidence="10">
    <location>
        <begin position="451"/>
        <end position="470"/>
    </location>
</feature>
<dbReference type="PRINTS" id="PR01410">
    <property type="entry name" value="CCBIOGENESIS"/>
</dbReference>
<evidence type="ECO:0000256" key="6">
    <source>
        <dbReference type="ARBA" id="ARBA00022748"/>
    </source>
</evidence>
<feature type="transmembrane region" description="Helical" evidence="10">
    <location>
        <begin position="352"/>
        <end position="374"/>
    </location>
</feature>
<evidence type="ECO:0000256" key="10">
    <source>
        <dbReference type="SAM" id="Phobius"/>
    </source>
</evidence>
<dbReference type="PANTHER" id="PTHR43653:SF1">
    <property type="entry name" value="CYTOCHROME C-TYPE BIOGENESIS PROTEIN CCMF"/>
    <property type="match status" value="1"/>
</dbReference>
<proteinExistence type="inferred from homology"/>
<feature type="transmembrane region" description="Helical" evidence="10">
    <location>
        <begin position="167"/>
        <end position="195"/>
    </location>
</feature>
<dbReference type="Pfam" id="PF16327">
    <property type="entry name" value="CcmF_C"/>
    <property type="match status" value="1"/>
</dbReference>
<keyword evidence="4" id="KW-0997">Cell inner membrane</keyword>
<evidence type="ECO:0000259" key="12">
    <source>
        <dbReference type="Pfam" id="PF16327"/>
    </source>
</evidence>
<feature type="transmembrane region" description="Helical" evidence="10">
    <location>
        <begin position="249"/>
        <end position="265"/>
    </location>
</feature>
<keyword evidence="14" id="KW-1185">Reference proteome</keyword>
<keyword evidence="7 10" id="KW-1133">Transmembrane helix</keyword>
<sequence>MTAEVGQFALILALMVAAAQSLLPLFGAWRRNPVLMRFADAAAVATLGFVALAFAMLLAAFAEADLSVLVVANNANATMPLHYRLSAAWGNHEGSLLLWVLILALFGAAVALFGRALPATLKARTLAVQGMIATAFLALSLFTSGPFTRLHPAPEQGMELNPLLQDIGLILHPPFLYLGYVGFSVVFSFAVAALIEGRVDAAWARLVRPWVLAAWIFLTVGITLGSYWAYYELGWGGWWFWDPVENASFMPWLVGTALLHSALVVERRQTLIVWTILLAILTFSLSLIGTFVVRSGVLTSVHAFATDPARGIGVLAILVAFTGGALTLFAARAQGFDPSAAFRPVSREGALILNNILLVVATATVFLGTFYPLFVELIGPEKISVGPPYFNRSFGPIMVLLCLALPAGPFLRWKRDDLRAALARLGWPLAGAAVVAGGSLAAFGAAGLGAALGLGLAFWLVIGSFWIILARIQPFRLPAARTWALLRTTPLATWGMAAAHAGLGLLVAGITCVTLWEEEVIVALAEGESATAGGYVFTLRSVAVALEANYEVERAVFDVSRGGAPVTTLEAQRRFYPVSRRVTTEAAIAPRFLSNLYVSVSGASDGGKWGARIYHHPFVLLIWFGPLLMALGGALSLADRRFRVGAFSARPVAQGEPA</sequence>
<dbReference type="Proteomes" id="UP001205601">
    <property type="component" value="Unassembled WGS sequence"/>
</dbReference>
<dbReference type="Pfam" id="PF01578">
    <property type="entry name" value="Cytochrom_C_asm"/>
    <property type="match status" value="1"/>
</dbReference>
<feature type="transmembrane region" description="Helical" evidence="10">
    <location>
        <begin position="207"/>
        <end position="229"/>
    </location>
</feature>
<evidence type="ECO:0000313" key="13">
    <source>
        <dbReference type="EMBL" id="MCT8328441.1"/>
    </source>
</evidence>
<evidence type="ECO:0000259" key="11">
    <source>
        <dbReference type="Pfam" id="PF01578"/>
    </source>
</evidence>
<evidence type="ECO:0000256" key="1">
    <source>
        <dbReference type="ARBA" id="ARBA00004429"/>
    </source>
</evidence>
<dbReference type="PRINTS" id="PR01411">
    <property type="entry name" value="CCMFBIOGNSIS"/>
</dbReference>
<feature type="transmembrane region" description="Helical" evidence="10">
    <location>
        <begin position="96"/>
        <end position="114"/>
    </location>
</feature>
<evidence type="ECO:0000256" key="2">
    <source>
        <dbReference type="ARBA" id="ARBA00009186"/>
    </source>
</evidence>
<feature type="transmembrane region" description="Helical" evidence="10">
    <location>
        <begin position="491"/>
        <end position="516"/>
    </location>
</feature>
<comment type="similarity">
    <text evidence="2">Belongs to the CcmF/CycK/Ccl1/NrfE/CcsA family.</text>
</comment>
<feature type="transmembrane region" description="Helical" evidence="10">
    <location>
        <begin position="618"/>
        <end position="638"/>
    </location>
</feature>
<feature type="transmembrane region" description="Helical" evidence="10">
    <location>
        <begin position="272"/>
        <end position="292"/>
    </location>
</feature>
<feature type="transmembrane region" description="Helical" evidence="10">
    <location>
        <begin position="41"/>
        <end position="62"/>
    </location>
</feature>
<evidence type="ECO:0000256" key="5">
    <source>
        <dbReference type="ARBA" id="ARBA00022692"/>
    </source>
</evidence>
<feature type="domain" description="Cytochrome c assembly protein" evidence="11">
    <location>
        <begin position="89"/>
        <end position="295"/>
    </location>
</feature>
<evidence type="ECO:0000256" key="3">
    <source>
        <dbReference type="ARBA" id="ARBA00022475"/>
    </source>
</evidence>
<keyword evidence="3" id="KW-1003">Cell membrane</keyword>
<feature type="transmembrane region" description="Helical" evidence="10">
    <location>
        <begin position="126"/>
        <end position="147"/>
    </location>
</feature>
<dbReference type="InterPro" id="IPR002541">
    <property type="entry name" value="Cyt_c_assembly"/>
</dbReference>
<dbReference type="NCBIfam" id="TIGR00353">
    <property type="entry name" value="nrfE"/>
    <property type="match status" value="1"/>
</dbReference>